<proteinExistence type="predicted"/>
<organism evidence="1 2">
    <name type="scientific">Auriscalpium vulgare</name>
    <dbReference type="NCBI Taxonomy" id="40419"/>
    <lineage>
        <taxon>Eukaryota</taxon>
        <taxon>Fungi</taxon>
        <taxon>Dikarya</taxon>
        <taxon>Basidiomycota</taxon>
        <taxon>Agaricomycotina</taxon>
        <taxon>Agaricomycetes</taxon>
        <taxon>Russulales</taxon>
        <taxon>Auriscalpiaceae</taxon>
        <taxon>Auriscalpium</taxon>
    </lineage>
</organism>
<evidence type="ECO:0000313" key="1">
    <source>
        <dbReference type="EMBL" id="KAI0054010.1"/>
    </source>
</evidence>
<dbReference type="Proteomes" id="UP000814033">
    <property type="component" value="Unassembled WGS sequence"/>
</dbReference>
<accession>A0ACB8SDH3</accession>
<dbReference type="EMBL" id="MU275838">
    <property type="protein sequence ID" value="KAI0054010.1"/>
    <property type="molecule type" value="Genomic_DNA"/>
</dbReference>
<gene>
    <name evidence="1" type="ORF">FA95DRAFT_1551803</name>
</gene>
<reference evidence="1" key="1">
    <citation type="submission" date="2021-02" db="EMBL/GenBank/DDBJ databases">
        <authorList>
            <consortium name="DOE Joint Genome Institute"/>
            <person name="Ahrendt S."/>
            <person name="Looney B.P."/>
            <person name="Miyauchi S."/>
            <person name="Morin E."/>
            <person name="Drula E."/>
            <person name="Courty P.E."/>
            <person name="Chicoki N."/>
            <person name="Fauchery L."/>
            <person name="Kohler A."/>
            <person name="Kuo A."/>
            <person name="Labutti K."/>
            <person name="Pangilinan J."/>
            <person name="Lipzen A."/>
            <person name="Riley R."/>
            <person name="Andreopoulos W."/>
            <person name="He G."/>
            <person name="Johnson J."/>
            <person name="Barry K.W."/>
            <person name="Grigoriev I.V."/>
            <person name="Nagy L."/>
            <person name="Hibbett D."/>
            <person name="Henrissat B."/>
            <person name="Matheny P.B."/>
            <person name="Labbe J."/>
            <person name="Martin F."/>
        </authorList>
    </citation>
    <scope>NUCLEOTIDE SEQUENCE</scope>
    <source>
        <strain evidence="1">FP105234-sp</strain>
    </source>
</reference>
<name>A0ACB8SDH3_9AGAM</name>
<keyword evidence="2" id="KW-1185">Reference proteome</keyword>
<evidence type="ECO:0000313" key="2">
    <source>
        <dbReference type="Proteomes" id="UP000814033"/>
    </source>
</evidence>
<comment type="caution">
    <text evidence="1">The sequence shown here is derived from an EMBL/GenBank/DDBJ whole genome shotgun (WGS) entry which is preliminary data.</text>
</comment>
<sequence>MASSQHSLPYSASVPSVNFTPRPSQLPSSLSSVGASTRLDGAADGRLRSGSTSTHARNGSIVSATPRPRPPLPISGEPQSPSRKSFGAGSTHAGGILPSASFFRPARPTNIPLSFLDDSRRSSVASSHGLPSPREYLGPSQLVPHPQDVSYDSDASASGSMGPTSDVNHAPLVPAQRAPVGEDPARHLPVKNTKYSREPLLPVSSPVRARAGSSATHQSRPSLSRSALERSASKTSTGPASAGARVRDSFERFRKGLSLEMVRRLSHNGSQNNSPVTAEARFVDNMSTVGTSNGRTTFETKQFDEDEVFKIERPLPSPPRAVPDSYVPFPPQDGPLLSAVPRRDGKNVRYVRNYELHPSSNRWFWKGRLLTGGDTPWAFIGTFALVLGISGVWFGTTCVWWWHNESPAVAIVGAYLCLLTISLQLSTVRLNSVSCDVSATLLMMRRCHDRHSQILVSFRET</sequence>
<reference evidence="1" key="2">
    <citation type="journal article" date="2022" name="New Phytol.">
        <title>Evolutionary transition to the ectomycorrhizal habit in the genomes of a hyperdiverse lineage of mushroom-forming fungi.</title>
        <authorList>
            <person name="Looney B."/>
            <person name="Miyauchi S."/>
            <person name="Morin E."/>
            <person name="Drula E."/>
            <person name="Courty P.E."/>
            <person name="Kohler A."/>
            <person name="Kuo A."/>
            <person name="LaButti K."/>
            <person name="Pangilinan J."/>
            <person name="Lipzen A."/>
            <person name="Riley R."/>
            <person name="Andreopoulos W."/>
            <person name="He G."/>
            <person name="Johnson J."/>
            <person name="Nolan M."/>
            <person name="Tritt A."/>
            <person name="Barry K.W."/>
            <person name="Grigoriev I.V."/>
            <person name="Nagy L.G."/>
            <person name="Hibbett D."/>
            <person name="Henrissat B."/>
            <person name="Matheny P.B."/>
            <person name="Labbe J."/>
            <person name="Martin F.M."/>
        </authorList>
    </citation>
    <scope>NUCLEOTIDE SEQUENCE</scope>
    <source>
        <strain evidence="1">FP105234-sp</strain>
    </source>
</reference>
<protein>
    <submittedName>
        <fullName evidence="1">Uncharacterized protein</fullName>
    </submittedName>
</protein>